<evidence type="ECO:0000256" key="2">
    <source>
        <dbReference type="ARBA" id="ARBA00022963"/>
    </source>
</evidence>
<evidence type="ECO:0000256" key="3">
    <source>
        <dbReference type="ARBA" id="ARBA00023098"/>
    </source>
</evidence>
<dbReference type="PANTHER" id="PTHR14226:SF29">
    <property type="entry name" value="NEUROPATHY TARGET ESTERASE SWS"/>
    <property type="match status" value="1"/>
</dbReference>
<dbReference type="Gene3D" id="3.40.1090.10">
    <property type="entry name" value="Cytosolic phospholipase A2 catalytic domain"/>
    <property type="match status" value="2"/>
</dbReference>
<dbReference type="PROSITE" id="PS51635">
    <property type="entry name" value="PNPLA"/>
    <property type="match status" value="1"/>
</dbReference>
<dbReference type="Proteomes" id="UP001164761">
    <property type="component" value="Chromosome"/>
</dbReference>
<feature type="domain" description="PNPLA" evidence="5">
    <location>
        <begin position="14"/>
        <end position="207"/>
    </location>
</feature>
<dbReference type="InterPro" id="IPR050301">
    <property type="entry name" value="NTE"/>
</dbReference>
<feature type="active site" description="Proton acceptor" evidence="4">
    <location>
        <position position="194"/>
    </location>
</feature>
<feature type="short sequence motif" description="DGA/G" evidence="4">
    <location>
        <begin position="194"/>
        <end position="196"/>
    </location>
</feature>
<dbReference type="RefSeq" id="WP_268003529.1">
    <property type="nucleotide sequence ID" value="NZ_BSUT01000001.1"/>
</dbReference>
<evidence type="ECO:0000259" key="5">
    <source>
        <dbReference type="PROSITE" id="PS51635"/>
    </source>
</evidence>
<proteinExistence type="predicted"/>
<protein>
    <submittedName>
        <fullName evidence="6">Patatin-like phospholipase family protein</fullName>
    </submittedName>
</protein>
<keyword evidence="3 4" id="KW-0443">Lipid metabolism</keyword>
<organism evidence="6 7">
    <name type="scientific">Alicyclobacillus fastidiosus</name>
    <dbReference type="NCBI Taxonomy" id="392011"/>
    <lineage>
        <taxon>Bacteria</taxon>
        <taxon>Bacillati</taxon>
        <taxon>Bacillota</taxon>
        <taxon>Bacilli</taxon>
        <taxon>Bacillales</taxon>
        <taxon>Alicyclobacillaceae</taxon>
        <taxon>Alicyclobacillus</taxon>
    </lineage>
</organism>
<keyword evidence="2 4" id="KW-0442">Lipid degradation</keyword>
<feature type="short sequence motif" description="GXSXG" evidence="4">
    <location>
        <begin position="45"/>
        <end position="49"/>
    </location>
</feature>
<dbReference type="Pfam" id="PF01734">
    <property type="entry name" value="Patatin"/>
    <property type="match status" value="1"/>
</dbReference>
<comment type="caution">
    <text evidence="4">Lacks conserved residue(s) required for the propagation of feature annotation.</text>
</comment>
<keyword evidence="7" id="KW-1185">Reference proteome</keyword>
<sequence length="301" mass="33280">MPVQRHSGRPKLGLALSGGTLKAAAHIGVLSAFEKLGIQPDVLAGTSAGSLVSVLYAHGYRDDQFRKLLQTFPGLRLFDYGFPVWSSVYSWTVSHLRQRTSGTSTIPAVPTGLLRGHKLTRYIERLIEHRQIQIPFYIVATDLVSGKPIVFASDQARPSDAYVQLKDIARAVTGSCALPGIFSPVVLDGYTLVDGAMRHYIPVSVLKDAGCDKIIAVNLYRLPANYEPITLVDVLARSFDILLRESIDNDIAPGPELYVLEPDLSSVKWRKFAQMTDCVAIGQRLVLERRMELQDFLRSQS</sequence>
<evidence type="ECO:0000256" key="1">
    <source>
        <dbReference type="ARBA" id="ARBA00022801"/>
    </source>
</evidence>
<accession>A0ABY6Z9W5</accession>
<dbReference type="PANTHER" id="PTHR14226">
    <property type="entry name" value="NEUROPATHY TARGET ESTERASE/SWISS CHEESE D.MELANOGASTER"/>
    <property type="match status" value="1"/>
</dbReference>
<feature type="active site" description="Nucleophile" evidence="4">
    <location>
        <position position="47"/>
    </location>
</feature>
<evidence type="ECO:0000256" key="4">
    <source>
        <dbReference type="PROSITE-ProRule" id="PRU01161"/>
    </source>
</evidence>
<gene>
    <name evidence="6" type="ORF">NZD89_14520</name>
</gene>
<dbReference type="EMBL" id="CP104067">
    <property type="protein sequence ID" value="WAH39632.1"/>
    <property type="molecule type" value="Genomic_DNA"/>
</dbReference>
<dbReference type="InterPro" id="IPR002641">
    <property type="entry name" value="PNPLA_dom"/>
</dbReference>
<evidence type="ECO:0000313" key="7">
    <source>
        <dbReference type="Proteomes" id="UP001164761"/>
    </source>
</evidence>
<reference evidence="6" key="1">
    <citation type="submission" date="2022-08" db="EMBL/GenBank/DDBJ databases">
        <title>Alicyclobacillus fastidiosus DSM 17978, complete genome.</title>
        <authorList>
            <person name="Wang Q."/>
            <person name="Cai R."/>
            <person name="Wang Z."/>
        </authorList>
    </citation>
    <scope>NUCLEOTIDE SEQUENCE</scope>
    <source>
        <strain evidence="6">DSM 17978</strain>
    </source>
</reference>
<dbReference type="InterPro" id="IPR016035">
    <property type="entry name" value="Acyl_Trfase/lysoPLipase"/>
</dbReference>
<keyword evidence="1 4" id="KW-0378">Hydrolase</keyword>
<name>A0ABY6Z9W5_9BACL</name>
<dbReference type="SUPFAM" id="SSF52151">
    <property type="entry name" value="FabD/lysophospholipase-like"/>
    <property type="match status" value="1"/>
</dbReference>
<evidence type="ECO:0000313" key="6">
    <source>
        <dbReference type="EMBL" id="WAH39632.1"/>
    </source>
</evidence>